<evidence type="ECO:0000313" key="5">
    <source>
        <dbReference type="EMBL" id="GAA4028818.1"/>
    </source>
</evidence>
<dbReference type="InterPro" id="IPR035965">
    <property type="entry name" value="PAS-like_dom_sf"/>
</dbReference>
<dbReference type="InterPro" id="IPR052155">
    <property type="entry name" value="Biofilm_reg_signaling"/>
</dbReference>
<proteinExistence type="predicted"/>
<dbReference type="EMBL" id="BAAAZE010000012">
    <property type="protein sequence ID" value="GAA4028818.1"/>
    <property type="molecule type" value="Genomic_DNA"/>
</dbReference>
<evidence type="ECO:0000259" key="3">
    <source>
        <dbReference type="PROSITE" id="PS50883"/>
    </source>
</evidence>
<dbReference type="RefSeq" id="WP_344764124.1">
    <property type="nucleotide sequence ID" value="NZ_BAAAZE010000012.1"/>
</dbReference>
<dbReference type="PROSITE" id="PS50887">
    <property type="entry name" value="GGDEF"/>
    <property type="match status" value="1"/>
</dbReference>
<accession>A0ABP7TP18</accession>
<dbReference type="PANTHER" id="PTHR44757">
    <property type="entry name" value="DIGUANYLATE CYCLASE DGCP"/>
    <property type="match status" value="1"/>
</dbReference>
<evidence type="ECO:0000313" key="6">
    <source>
        <dbReference type="Proteomes" id="UP001501353"/>
    </source>
</evidence>
<feature type="domain" description="PAC" evidence="2">
    <location>
        <begin position="363"/>
        <end position="417"/>
    </location>
</feature>
<dbReference type="InterPro" id="IPR001633">
    <property type="entry name" value="EAL_dom"/>
</dbReference>
<feature type="domain" description="PAC" evidence="2">
    <location>
        <begin position="492"/>
        <end position="543"/>
    </location>
</feature>
<dbReference type="Gene3D" id="3.30.450.40">
    <property type="match status" value="1"/>
</dbReference>
<feature type="domain" description="GGDEF" evidence="4">
    <location>
        <begin position="834"/>
        <end position="967"/>
    </location>
</feature>
<sequence>MIAAPIPDSEDARLCALQRLDILDTEAEEGFDALVKAAALVCDAPISLFSLVDTDRQWFKASIGLGDVRETPRHGSFCSYGILQDGLFEVPNALEDERFSDNPLVVGDSHIRFYAAAPLVLACGAHVGELCVIDREPRTLDPQQRKVLLQLAKAASQFMEMRRIARDTEHSAAQFRALSAASPTGIYATDMHGACTYTNAAWQQIFGMTETQSVGTGWKATLHPQDAPNVFANWQACAETGQKFDMEFRIHQQSGELRVVRSTAGAILDAQGLRTGYVGTVEDMTQQSHAKHATESLLGMIKEHFVVSVGDLSSRITEVNDAFCDLSGYPRTELLGQDHRMVTSGAHSASFFSEMWAKLAQGESWHGEICNRKKNGELYWMYSIVAPLRGADGAIERYVSVSRDISQRKQFEDQLRKSQVFLDRTGRMAGVGGWEVDLRSNSVYWSDETCRIQGEVPGYTPTLEEAIQFYSTDSRPIIQDAVNNAVTTGQGWDLELELVRRDGVIVWVRAMGSAEFEYGQPIRLLGAFQDITEAVKTRRLIARIHDRMQLATGAGGIGVWEYDLITGTLVWDQLMYRLFGLEPDSVTDTYSLWTRHLHPDDQKKPEVALQKALAGEQEFALEFRIIWSDKSVHAIKSTAIVERDAKGTALRMVGVNWDVTHERETEIALAQQIELLRITMESIGDSVITTNAQGDVTWLNPVAERMTGWTISDAQGRPLVDIFHVVHEQTRLLAENPIETCLKLDKIVGLANNTVLISRDGMEFGIEDSAAPIRDAQGTVLGAVLVFHDVTEQRRLSGEMSYRATHDALTGLVNRVEFESRLRSLLQKSHDDGSVHALLYVDLDQFKLVNDACGHTAGDLLLQQVSRLMGDVVRARDTLARLGGDEFGIILDHCNGEQAQRVAQQICDRMDEFRFQHDGRRFRVGTSIGLVAVSNSFANTAAVMQAADTCCYAAKEAGRNRVHTWIDNDQAMQVRQGEMHWTTRIEQALDEDRFVLYAQRLHSLEGGVHGMHAEVLLRMLDTDGSIISPAAFLPAAERFHLATRIDRWVLRKSIAWLEALGPNHAIQLLCINLSGQSVGDRAFHRHVMESLSALPASLCERLCFEITETAAVTNLADAAVFVDQVRALGISVALDDFGAGASSFGYLKRLHVDYLKIDGQFIKDLLDDPLDDVAVRCFVDVAKVMGIQTVAEYVDKAPVLERVKELGITYAQGFFLHKPEPIERLLELPQVS</sequence>
<dbReference type="InterPro" id="IPR029016">
    <property type="entry name" value="GAF-like_dom_sf"/>
</dbReference>
<dbReference type="CDD" id="cd01948">
    <property type="entry name" value="EAL"/>
    <property type="match status" value="1"/>
</dbReference>
<dbReference type="PROSITE" id="PS50883">
    <property type="entry name" value="EAL"/>
    <property type="match status" value="1"/>
</dbReference>
<dbReference type="SUPFAM" id="SSF55785">
    <property type="entry name" value="PYP-like sensor domain (PAS domain)"/>
    <property type="match status" value="5"/>
</dbReference>
<evidence type="ECO:0000259" key="2">
    <source>
        <dbReference type="PROSITE" id="PS50113"/>
    </source>
</evidence>
<dbReference type="Pfam" id="PF13426">
    <property type="entry name" value="PAS_9"/>
    <property type="match status" value="1"/>
</dbReference>
<protein>
    <recommendedName>
        <fullName evidence="7">PAS domain S-box-containing protein/diguanylate cyclase (GGDEF) domain-containing protein</fullName>
    </recommendedName>
</protein>
<keyword evidence="6" id="KW-1185">Reference proteome</keyword>
<feature type="domain" description="PAS" evidence="1">
    <location>
        <begin position="672"/>
        <end position="745"/>
    </location>
</feature>
<dbReference type="SUPFAM" id="SSF55781">
    <property type="entry name" value="GAF domain-like"/>
    <property type="match status" value="1"/>
</dbReference>
<dbReference type="InterPro" id="IPR043128">
    <property type="entry name" value="Rev_trsase/Diguanyl_cyclase"/>
</dbReference>
<evidence type="ECO:0008006" key="7">
    <source>
        <dbReference type="Google" id="ProtNLM"/>
    </source>
</evidence>
<dbReference type="InterPro" id="IPR029787">
    <property type="entry name" value="Nucleotide_cyclase"/>
</dbReference>
<dbReference type="InterPro" id="IPR013655">
    <property type="entry name" value="PAS_fold_3"/>
</dbReference>
<dbReference type="SMART" id="SM00086">
    <property type="entry name" value="PAC"/>
    <property type="match status" value="5"/>
</dbReference>
<dbReference type="Proteomes" id="UP001501353">
    <property type="component" value="Unassembled WGS sequence"/>
</dbReference>
<feature type="domain" description="PAS" evidence="1">
    <location>
        <begin position="311"/>
        <end position="337"/>
    </location>
</feature>
<dbReference type="Gene3D" id="3.20.20.450">
    <property type="entry name" value="EAL domain"/>
    <property type="match status" value="1"/>
</dbReference>
<evidence type="ECO:0000259" key="4">
    <source>
        <dbReference type="PROSITE" id="PS50887"/>
    </source>
</evidence>
<dbReference type="Pfam" id="PF00563">
    <property type="entry name" value="EAL"/>
    <property type="match status" value="1"/>
</dbReference>
<dbReference type="SMART" id="SM00091">
    <property type="entry name" value="PAS"/>
    <property type="match status" value="4"/>
</dbReference>
<dbReference type="PROSITE" id="PS50112">
    <property type="entry name" value="PAS"/>
    <property type="match status" value="4"/>
</dbReference>
<dbReference type="Gene3D" id="3.30.70.270">
    <property type="match status" value="1"/>
</dbReference>
<dbReference type="NCBIfam" id="TIGR00254">
    <property type="entry name" value="GGDEF"/>
    <property type="match status" value="1"/>
</dbReference>
<comment type="caution">
    <text evidence="5">The sequence shown here is derived from an EMBL/GenBank/DDBJ whole genome shotgun (WGS) entry which is preliminary data.</text>
</comment>
<dbReference type="InterPro" id="IPR000160">
    <property type="entry name" value="GGDEF_dom"/>
</dbReference>
<dbReference type="Pfam" id="PF00990">
    <property type="entry name" value="GGDEF"/>
    <property type="match status" value="1"/>
</dbReference>
<dbReference type="InterPro" id="IPR000700">
    <property type="entry name" value="PAS-assoc_C"/>
</dbReference>
<dbReference type="InterPro" id="IPR013767">
    <property type="entry name" value="PAS_fold"/>
</dbReference>
<dbReference type="PROSITE" id="PS50113">
    <property type="entry name" value="PAC"/>
    <property type="match status" value="5"/>
</dbReference>
<feature type="domain" description="PAC" evidence="2">
    <location>
        <begin position="244"/>
        <end position="296"/>
    </location>
</feature>
<dbReference type="CDD" id="cd01949">
    <property type="entry name" value="GGDEF"/>
    <property type="match status" value="1"/>
</dbReference>
<dbReference type="Gene3D" id="2.10.70.100">
    <property type="match status" value="2"/>
</dbReference>
<name>A0ABP7TP18_9BURK</name>
<feature type="domain" description="PAS" evidence="1">
    <location>
        <begin position="171"/>
        <end position="241"/>
    </location>
</feature>
<dbReference type="Gene3D" id="3.30.450.20">
    <property type="entry name" value="PAS domain"/>
    <property type="match status" value="5"/>
</dbReference>
<dbReference type="InterPro" id="IPR001610">
    <property type="entry name" value="PAC"/>
</dbReference>
<organism evidence="5 6">
    <name type="scientific">Actimicrobium antarcticum</name>
    <dbReference type="NCBI Taxonomy" id="1051899"/>
    <lineage>
        <taxon>Bacteria</taxon>
        <taxon>Pseudomonadati</taxon>
        <taxon>Pseudomonadota</taxon>
        <taxon>Betaproteobacteria</taxon>
        <taxon>Burkholderiales</taxon>
        <taxon>Oxalobacteraceae</taxon>
        <taxon>Actimicrobium</taxon>
    </lineage>
</organism>
<dbReference type="InterPro" id="IPR035919">
    <property type="entry name" value="EAL_sf"/>
</dbReference>
<feature type="domain" description="EAL" evidence="3">
    <location>
        <begin position="978"/>
        <end position="1232"/>
    </location>
</feature>
<dbReference type="Pfam" id="PF08447">
    <property type="entry name" value="PAS_3"/>
    <property type="match status" value="3"/>
</dbReference>
<dbReference type="CDD" id="cd00130">
    <property type="entry name" value="PAS"/>
    <property type="match status" value="5"/>
</dbReference>
<dbReference type="PANTHER" id="PTHR44757:SF4">
    <property type="entry name" value="DIGUANYLATE CYCLASE DGCE-RELATED"/>
    <property type="match status" value="1"/>
</dbReference>
<reference evidence="6" key="1">
    <citation type="journal article" date="2019" name="Int. J. Syst. Evol. Microbiol.">
        <title>The Global Catalogue of Microorganisms (GCM) 10K type strain sequencing project: providing services to taxonomists for standard genome sequencing and annotation.</title>
        <authorList>
            <consortium name="The Broad Institute Genomics Platform"/>
            <consortium name="The Broad Institute Genome Sequencing Center for Infectious Disease"/>
            <person name="Wu L."/>
            <person name="Ma J."/>
        </authorList>
    </citation>
    <scope>NUCLEOTIDE SEQUENCE [LARGE SCALE GENOMIC DNA]</scope>
    <source>
        <strain evidence="6">JCM 16673</strain>
    </source>
</reference>
<dbReference type="SUPFAM" id="SSF141868">
    <property type="entry name" value="EAL domain-like"/>
    <property type="match status" value="1"/>
</dbReference>
<dbReference type="SMART" id="SM00052">
    <property type="entry name" value="EAL"/>
    <property type="match status" value="1"/>
</dbReference>
<dbReference type="Pfam" id="PF00989">
    <property type="entry name" value="PAS"/>
    <property type="match status" value="1"/>
</dbReference>
<feature type="domain" description="PAC" evidence="2">
    <location>
        <begin position="750"/>
        <end position="802"/>
    </location>
</feature>
<dbReference type="NCBIfam" id="TIGR00229">
    <property type="entry name" value="sensory_box"/>
    <property type="match status" value="3"/>
</dbReference>
<feature type="domain" description="PAC" evidence="2">
    <location>
        <begin position="619"/>
        <end position="671"/>
    </location>
</feature>
<evidence type="ECO:0000259" key="1">
    <source>
        <dbReference type="PROSITE" id="PS50112"/>
    </source>
</evidence>
<dbReference type="SMART" id="SM00267">
    <property type="entry name" value="GGDEF"/>
    <property type="match status" value="1"/>
</dbReference>
<gene>
    <name evidence="5" type="ORF">GCM10022212_28670</name>
</gene>
<dbReference type="SUPFAM" id="SSF55073">
    <property type="entry name" value="Nucleotide cyclase"/>
    <property type="match status" value="1"/>
</dbReference>
<dbReference type="InterPro" id="IPR000014">
    <property type="entry name" value="PAS"/>
</dbReference>
<feature type="domain" description="PAS" evidence="1">
    <location>
        <begin position="571"/>
        <end position="616"/>
    </location>
</feature>